<reference evidence="1 2" key="1">
    <citation type="journal article" date="2020" name="mSystems">
        <title>Defining Genomic and Predicted Metabolic Features of the Acetobacterium Genus.</title>
        <authorList>
            <person name="Ross D.E."/>
            <person name="Marshall C.W."/>
            <person name="Gulliver D."/>
            <person name="May H.D."/>
            <person name="Norman R.S."/>
        </authorList>
    </citation>
    <scope>NUCLEOTIDE SEQUENCE [LARGE SCALE GENOMIC DNA]</scope>
    <source>
        <strain evidence="1 2">DSM 9173</strain>
    </source>
</reference>
<name>A0ABR6WMR4_9FIRM</name>
<gene>
    <name evidence="1" type="ORF">GH807_12205</name>
</gene>
<sequence>MGIHTEEDRLINLPKSHCEERMLALGKKKYELKKHVHEKKKSMIVLLTKTVFVSKEQRITITLNEKDEKSTEVMIRSEMISNTQVKDHGENQKKISALFNYLEGRNSENQVSDNDETDVKKSARPKSSFFSFGKEKAKRDMCMMATYLGGHKDLDKSLRGNLEIYSNEVDFTVVGPRFRILPSEIKKVTICSSSEIVLNSKWQASLFKEKLEKDRNASDREKEKKNKIVIDYVSDDGLAYCIFRAEGQFEVEKSLQKAQDLINNFIK</sequence>
<dbReference type="RefSeq" id="WP_148604896.1">
    <property type="nucleotide sequence ID" value="NZ_RXYB01000016.1"/>
</dbReference>
<comment type="caution">
    <text evidence="1">The sequence shown here is derived from an EMBL/GenBank/DDBJ whole genome shotgun (WGS) entry which is preliminary data.</text>
</comment>
<evidence type="ECO:0008006" key="3">
    <source>
        <dbReference type="Google" id="ProtNLM"/>
    </source>
</evidence>
<organism evidence="1 2">
    <name type="scientific">Acetobacterium tundrae</name>
    <dbReference type="NCBI Taxonomy" id="132932"/>
    <lineage>
        <taxon>Bacteria</taxon>
        <taxon>Bacillati</taxon>
        <taxon>Bacillota</taxon>
        <taxon>Clostridia</taxon>
        <taxon>Eubacteriales</taxon>
        <taxon>Eubacteriaceae</taxon>
        <taxon>Acetobacterium</taxon>
    </lineage>
</organism>
<accession>A0ABR6WMR4</accession>
<evidence type="ECO:0000313" key="1">
    <source>
        <dbReference type="EMBL" id="MBC3797807.1"/>
    </source>
</evidence>
<evidence type="ECO:0000313" key="2">
    <source>
        <dbReference type="Proteomes" id="UP000653358"/>
    </source>
</evidence>
<keyword evidence="2" id="KW-1185">Reference proteome</keyword>
<protein>
    <recommendedName>
        <fullName evidence="3">DUF4367 domain-containing protein</fullName>
    </recommendedName>
</protein>
<dbReference type="Proteomes" id="UP000653358">
    <property type="component" value="Unassembled WGS sequence"/>
</dbReference>
<dbReference type="EMBL" id="WJBB01000015">
    <property type="protein sequence ID" value="MBC3797807.1"/>
    <property type="molecule type" value="Genomic_DNA"/>
</dbReference>
<proteinExistence type="predicted"/>